<evidence type="ECO:0000313" key="3">
    <source>
        <dbReference type="Proteomes" id="UP000001055"/>
    </source>
</evidence>
<accession>Q0UDV1</accession>
<sequence>MAHGIEGKLHLRKTRFRSATPHVNQSFDSSIKARPSSPGENDTSNFETNSTSASLSSMRASCFPIHA</sequence>
<dbReference type="InParanoid" id="Q0UDV1"/>
<dbReference type="AlphaFoldDB" id="Q0UDV1"/>
<evidence type="ECO:0000256" key="1">
    <source>
        <dbReference type="SAM" id="MobiDB-lite"/>
    </source>
</evidence>
<dbReference type="KEGG" id="pno:SNOG_10063"/>
<name>Q0UDV1_PHANO</name>
<gene>
    <name evidence="2" type="ORF">SNOG_10063</name>
</gene>
<dbReference type="RefSeq" id="XP_001800346.1">
    <property type="nucleotide sequence ID" value="XM_001800294.1"/>
</dbReference>
<feature type="region of interest" description="Disordered" evidence="1">
    <location>
        <begin position="1"/>
        <end position="54"/>
    </location>
</feature>
<dbReference type="Proteomes" id="UP000001055">
    <property type="component" value="Unassembled WGS sequence"/>
</dbReference>
<evidence type="ECO:0000313" key="2">
    <source>
        <dbReference type="EMBL" id="EAT82398.1"/>
    </source>
</evidence>
<feature type="compositionally biased region" description="Polar residues" evidence="1">
    <location>
        <begin position="38"/>
        <end position="49"/>
    </location>
</feature>
<proteinExistence type="predicted"/>
<dbReference type="GeneID" id="5977252"/>
<dbReference type="EMBL" id="CH445340">
    <property type="protein sequence ID" value="EAT82398.1"/>
    <property type="molecule type" value="Genomic_DNA"/>
</dbReference>
<protein>
    <submittedName>
        <fullName evidence="2">Uncharacterized protein</fullName>
    </submittedName>
</protein>
<organism evidence="2 3">
    <name type="scientific">Phaeosphaeria nodorum (strain SN15 / ATCC MYA-4574 / FGSC 10173)</name>
    <name type="common">Glume blotch fungus</name>
    <name type="synonym">Parastagonospora nodorum</name>
    <dbReference type="NCBI Taxonomy" id="321614"/>
    <lineage>
        <taxon>Eukaryota</taxon>
        <taxon>Fungi</taxon>
        <taxon>Dikarya</taxon>
        <taxon>Ascomycota</taxon>
        <taxon>Pezizomycotina</taxon>
        <taxon>Dothideomycetes</taxon>
        <taxon>Pleosporomycetidae</taxon>
        <taxon>Pleosporales</taxon>
        <taxon>Pleosporineae</taxon>
        <taxon>Phaeosphaeriaceae</taxon>
        <taxon>Parastagonospora</taxon>
    </lineage>
</organism>
<reference evidence="3" key="1">
    <citation type="journal article" date="2007" name="Plant Cell">
        <title>Dothideomycete-plant interactions illuminated by genome sequencing and EST analysis of the wheat pathogen Stagonospora nodorum.</title>
        <authorList>
            <person name="Hane J.K."/>
            <person name="Lowe R.G."/>
            <person name="Solomon P.S."/>
            <person name="Tan K.C."/>
            <person name="Schoch C.L."/>
            <person name="Spatafora J.W."/>
            <person name="Crous P.W."/>
            <person name="Kodira C."/>
            <person name="Birren B.W."/>
            <person name="Galagan J.E."/>
            <person name="Torriani S.F."/>
            <person name="McDonald B.A."/>
            <person name="Oliver R.P."/>
        </authorList>
    </citation>
    <scope>NUCLEOTIDE SEQUENCE [LARGE SCALE GENOMIC DNA]</scope>
    <source>
        <strain evidence="3">SN15 / ATCC MYA-4574 / FGSC 10173</strain>
    </source>
</reference>